<proteinExistence type="predicted"/>
<dbReference type="AlphaFoldDB" id="X1U2W9"/>
<dbReference type="PROSITE" id="PS50112">
    <property type="entry name" value="PAS"/>
    <property type="match status" value="1"/>
</dbReference>
<protein>
    <recommendedName>
        <fullName evidence="2">histidine kinase</fullName>
        <ecNumber evidence="2">2.7.13.3</ecNumber>
    </recommendedName>
</protein>
<comment type="catalytic activity">
    <reaction evidence="1">
        <text>ATP + protein L-histidine = ADP + protein N-phospho-L-histidine.</text>
        <dbReference type="EC" id="2.7.13.3"/>
    </reaction>
</comment>
<gene>
    <name evidence="10" type="ORF">S12H4_38681</name>
</gene>
<dbReference type="InterPro" id="IPR052162">
    <property type="entry name" value="Sensor_kinase/Photoreceptor"/>
</dbReference>
<dbReference type="SMART" id="SM00086">
    <property type="entry name" value="PAC"/>
    <property type="match status" value="1"/>
</dbReference>
<evidence type="ECO:0000256" key="3">
    <source>
        <dbReference type="ARBA" id="ARBA00022553"/>
    </source>
</evidence>
<dbReference type="NCBIfam" id="TIGR00229">
    <property type="entry name" value="sensory_box"/>
    <property type="match status" value="1"/>
</dbReference>
<dbReference type="SUPFAM" id="SSF47384">
    <property type="entry name" value="Homodimeric domain of signal transducing histidine kinase"/>
    <property type="match status" value="1"/>
</dbReference>
<dbReference type="Pfam" id="PF00989">
    <property type="entry name" value="PAS"/>
    <property type="match status" value="1"/>
</dbReference>
<evidence type="ECO:0000256" key="5">
    <source>
        <dbReference type="ARBA" id="ARBA00022777"/>
    </source>
</evidence>
<evidence type="ECO:0000313" key="10">
    <source>
        <dbReference type="EMBL" id="GAI94160.1"/>
    </source>
</evidence>
<feature type="domain" description="PAC" evidence="9">
    <location>
        <begin position="107"/>
        <end position="159"/>
    </location>
</feature>
<feature type="coiled-coil region" evidence="6">
    <location>
        <begin position="150"/>
        <end position="177"/>
    </location>
</feature>
<dbReference type="InterPro" id="IPR001610">
    <property type="entry name" value="PAC"/>
</dbReference>
<dbReference type="InterPro" id="IPR000700">
    <property type="entry name" value="PAS-assoc_C"/>
</dbReference>
<organism evidence="10">
    <name type="scientific">marine sediment metagenome</name>
    <dbReference type="NCBI Taxonomy" id="412755"/>
    <lineage>
        <taxon>unclassified sequences</taxon>
        <taxon>metagenomes</taxon>
        <taxon>ecological metagenomes</taxon>
    </lineage>
</organism>
<dbReference type="PROSITE" id="PS50113">
    <property type="entry name" value="PAC"/>
    <property type="match status" value="1"/>
</dbReference>
<feature type="domain" description="PAS" evidence="8">
    <location>
        <begin position="32"/>
        <end position="103"/>
    </location>
</feature>
<feature type="non-terminal residue" evidence="10">
    <location>
        <position position="1"/>
    </location>
</feature>
<evidence type="ECO:0000256" key="1">
    <source>
        <dbReference type="ARBA" id="ARBA00000085"/>
    </source>
</evidence>
<dbReference type="GO" id="GO:0000155">
    <property type="term" value="F:phosphorelay sensor kinase activity"/>
    <property type="evidence" value="ECO:0007669"/>
    <property type="project" value="InterPro"/>
</dbReference>
<dbReference type="InterPro" id="IPR013767">
    <property type="entry name" value="PAS_fold"/>
</dbReference>
<accession>X1U2W9</accession>
<dbReference type="PANTHER" id="PTHR43304:SF1">
    <property type="entry name" value="PAC DOMAIN-CONTAINING PROTEIN"/>
    <property type="match status" value="1"/>
</dbReference>
<evidence type="ECO:0000256" key="7">
    <source>
        <dbReference type="SAM" id="MobiDB-lite"/>
    </source>
</evidence>
<dbReference type="GO" id="GO:0006355">
    <property type="term" value="P:regulation of DNA-templated transcription"/>
    <property type="evidence" value="ECO:0007669"/>
    <property type="project" value="InterPro"/>
</dbReference>
<dbReference type="InterPro" id="IPR000014">
    <property type="entry name" value="PAS"/>
</dbReference>
<dbReference type="Gene3D" id="3.30.450.20">
    <property type="entry name" value="PAS domain"/>
    <property type="match status" value="1"/>
</dbReference>
<dbReference type="Gene3D" id="1.10.287.130">
    <property type="match status" value="1"/>
</dbReference>
<dbReference type="SMART" id="SM00091">
    <property type="entry name" value="PAS"/>
    <property type="match status" value="1"/>
</dbReference>
<sequence length="207" mass="23265">QNGTKEQFAPELEKTRKRVSGLEQAEEALRESEEKLRVTFESISDAVAVIDLEGRFAQVNEAAARMTGYTKEELVGRNVLDTMIAEKDRDKIVTDMAQTLGEGDALGIRSYTLITKDGREFESEFSTAVLRDSSGNIINFVGVARDITERKLAEEALERTMAELERSNAELEQFANIISHDLQEPLRMVAGYTQLLEKHYKDLSTCI</sequence>
<evidence type="ECO:0000256" key="6">
    <source>
        <dbReference type="SAM" id="Coils"/>
    </source>
</evidence>
<dbReference type="PANTHER" id="PTHR43304">
    <property type="entry name" value="PHYTOCHROME-LIKE PROTEIN CPH1"/>
    <property type="match status" value="1"/>
</dbReference>
<dbReference type="SUPFAM" id="SSF55785">
    <property type="entry name" value="PYP-like sensor domain (PAS domain)"/>
    <property type="match status" value="1"/>
</dbReference>
<dbReference type="InterPro" id="IPR036097">
    <property type="entry name" value="HisK_dim/P_sf"/>
</dbReference>
<dbReference type="CDD" id="cd00130">
    <property type="entry name" value="PAS"/>
    <property type="match status" value="1"/>
</dbReference>
<feature type="region of interest" description="Disordered" evidence="7">
    <location>
        <begin position="1"/>
        <end position="22"/>
    </location>
</feature>
<keyword evidence="6" id="KW-0175">Coiled coil</keyword>
<comment type="caution">
    <text evidence="10">The sequence shown here is derived from an EMBL/GenBank/DDBJ whole genome shotgun (WGS) entry which is preliminary data.</text>
</comment>
<dbReference type="InterPro" id="IPR035965">
    <property type="entry name" value="PAS-like_dom_sf"/>
</dbReference>
<keyword evidence="3" id="KW-0597">Phosphoprotein</keyword>
<evidence type="ECO:0000259" key="8">
    <source>
        <dbReference type="PROSITE" id="PS50112"/>
    </source>
</evidence>
<name>X1U2W9_9ZZZZ</name>
<keyword evidence="4" id="KW-0808">Transferase</keyword>
<evidence type="ECO:0000256" key="4">
    <source>
        <dbReference type="ARBA" id="ARBA00022679"/>
    </source>
</evidence>
<dbReference type="EC" id="2.7.13.3" evidence="2"/>
<evidence type="ECO:0000256" key="2">
    <source>
        <dbReference type="ARBA" id="ARBA00012438"/>
    </source>
</evidence>
<keyword evidence="5" id="KW-0418">Kinase</keyword>
<dbReference type="EMBL" id="BARW01023307">
    <property type="protein sequence ID" value="GAI94160.1"/>
    <property type="molecule type" value="Genomic_DNA"/>
</dbReference>
<evidence type="ECO:0000259" key="9">
    <source>
        <dbReference type="PROSITE" id="PS50113"/>
    </source>
</evidence>
<reference evidence="10" key="1">
    <citation type="journal article" date="2014" name="Front. Microbiol.">
        <title>High frequency of phylogenetically diverse reductive dehalogenase-homologous genes in deep subseafloor sedimentary metagenomes.</title>
        <authorList>
            <person name="Kawai M."/>
            <person name="Futagami T."/>
            <person name="Toyoda A."/>
            <person name="Takaki Y."/>
            <person name="Nishi S."/>
            <person name="Hori S."/>
            <person name="Arai W."/>
            <person name="Tsubouchi T."/>
            <person name="Morono Y."/>
            <person name="Uchiyama I."/>
            <person name="Ito T."/>
            <person name="Fujiyama A."/>
            <person name="Inagaki F."/>
            <person name="Takami H."/>
        </authorList>
    </citation>
    <scope>NUCLEOTIDE SEQUENCE</scope>
    <source>
        <strain evidence="10">Expedition CK06-06</strain>
    </source>
</reference>